<organism evidence="1 2">
    <name type="scientific">Nonomuraea antimicrobica</name>
    <dbReference type="NCBI Taxonomy" id="561173"/>
    <lineage>
        <taxon>Bacteria</taxon>
        <taxon>Bacillati</taxon>
        <taxon>Actinomycetota</taxon>
        <taxon>Actinomycetes</taxon>
        <taxon>Streptosporangiales</taxon>
        <taxon>Streptosporangiaceae</taxon>
        <taxon>Nonomuraea</taxon>
    </lineage>
</organism>
<protein>
    <submittedName>
        <fullName evidence="1">Uncharacterized protein</fullName>
    </submittedName>
</protein>
<evidence type="ECO:0000313" key="2">
    <source>
        <dbReference type="Proteomes" id="UP001500902"/>
    </source>
</evidence>
<dbReference type="EMBL" id="BAAAZP010000224">
    <property type="protein sequence ID" value="GAA3714258.1"/>
    <property type="molecule type" value="Genomic_DNA"/>
</dbReference>
<proteinExistence type="predicted"/>
<sequence length="111" mass="11073">MEERGVAELIGERACCLGDVVIPVYGAGGSRWGAAGQDGSESEVGCCGEEGVQVGVAVGAGGGEQYGRQGFAGFGLAELVDVVGVVVLEEAAAADELFFEVADGFVEGGDQ</sequence>
<comment type="caution">
    <text evidence="1">The sequence shown here is derived from an EMBL/GenBank/DDBJ whole genome shotgun (WGS) entry which is preliminary data.</text>
</comment>
<gene>
    <name evidence="1" type="ORF">GCM10022224_094850</name>
</gene>
<keyword evidence="2" id="KW-1185">Reference proteome</keyword>
<dbReference type="RefSeq" id="WP_344895011.1">
    <property type="nucleotide sequence ID" value="NZ_BAAAZP010000224.1"/>
</dbReference>
<accession>A0ABP7E7J7</accession>
<name>A0ABP7E7J7_9ACTN</name>
<dbReference type="Proteomes" id="UP001500902">
    <property type="component" value="Unassembled WGS sequence"/>
</dbReference>
<reference evidence="2" key="1">
    <citation type="journal article" date="2019" name="Int. J. Syst. Evol. Microbiol.">
        <title>The Global Catalogue of Microorganisms (GCM) 10K type strain sequencing project: providing services to taxonomists for standard genome sequencing and annotation.</title>
        <authorList>
            <consortium name="The Broad Institute Genomics Platform"/>
            <consortium name="The Broad Institute Genome Sequencing Center for Infectious Disease"/>
            <person name="Wu L."/>
            <person name="Ma J."/>
        </authorList>
    </citation>
    <scope>NUCLEOTIDE SEQUENCE [LARGE SCALE GENOMIC DNA]</scope>
    <source>
        <strain evidence="2">JCM 16904</strain>
    </source>
</reference>
<evidence type="ECO:0000313" key="1">
    <source>
        <dbReference type="EMBL" id="GAA3714258.1"/>
    </source>
</evidence>